<dbReference type="EMBL" id="QJKJ01002439">
    <property type="protein sequence ID" value="RDY02886.1"/>
    <property type="molecule type" value="Genomic_DNA"/>
</dbReference>
<dbReference type="SUPFAM" id="SSF56672">
    <property type="entry name" value="DNA/RNA polymerases"/>
    <property type="match status" value="1"/>
</dbReference>
<feature type="non-terminal residue" evidence="1">
    <location>
        <position position="1"/>
    </location>
</feature>
<dbReference type="InterPro" id="IPR043502">
    <property type="entry name" value="DNA/RNA_pol_sf"/>
</dbReference>
<accession>A0A371HJB1</accession>
<dbReference type="AlphaFoldDB" id="A0A371HJB1"/>
<dbReference type="InterPro" id="IPR043128">
    <property type="entry name" value="Rev_trsase/Diguanyl_cyclase"/>
</dbReference>
<dbReference type="Gene3D" id="3.30.70.270">
    <property type="match status" value="1"/>
</dbReference>
<dbReference type="OrthoDB" id="10055717at2759"/>
<reference evidence="1" key="1">
    <citation type="submission" date="2018-05" db="EMBL/GenBank/DDBJ databases">
        <title>Draft genome of Mucuna pruriens seed.</title>
        <authorList>
            <person name="Nnadi N.E."/>
            <person name="Vos R."/>
            <person name="Hasami M.H."/>
            <person name="Devisetty U.K."/>
            <person name="Aguiy J.C."/>
        </authorList>
    </citation>
    <scope>NUCLEOTIDE SEQUENCE [LARGE SCALE GENOMIC DNA]</scope>
    <source>
        <strain evidence="1">JCA_2017</strain>
    </source>
</reference>
<organism evidence="1 2">
    <name type="scientific">Mucuna pruriens</name>
    <name type="common">Velvet bean</name>
    <name type="synonym">Dolichos pruriens</name>
    <dbReference type="NCBI Taxonomy" id="157652"/>
    <lineage>
        <taxon>Eukaryota</taxon>
        <taxon>Viridiplantae</taxon>
        <taxon>Streptophyta</taxon>
        <taxon>Embryophyta</taxon>
        <taxon>Tracheophyta</taxon>
        <taxon>Spermatophyta</taxon>
        <taxon>Magnoliopsida</taxon>
        <taxon>eudicotyledons</taxon>
        <taxon>Gunneridae</taxon>
        <taxon>Pentapetalae</taxon>
        <taxon>rosids</taxon>
        <taxon>fabids</taxon>
        <taxon>Fabales</taxon>
        <taxon>Fabaceae</taxon>
        <taxon>Papilionoideae</taxon>
        <taxon>50 kb inversion clade</taxon>
        <taxon>NPAAA clade</taxon>
        <taxon>indigoferoid/millettioid clade</taxon>
        <taxon>Phaseoleae</taxon>
        <taxon>Mucuna</taxon>
    </lineage>
</organism>
<keyword evidence="2" id="KW-1185">Reference proteome</keyword>
<evidence type="ECO:0000313" key="1">
    <source>
        <dbReference type="EMBL" id="RDY02886.1"/>
    </source>
</evidence>
<comment type="caution">
    <text evidence="1">The sequence shown here is derived from an EMBL/GenBank/DDBJ whole genome shotgun (WGS) entry which is preliminary data.</text>
</comment>
<name>A0A371HJB1_MUCPR</name>
<proteinExistence type="predicted"/>
<protein>
    <submittedName>
        <fullName evidence="1">Retrovirus-related Pol polyprotein from transposon 17.6</fullName>
    </submittedName>
</protein>
<dbReference type="Proteomes" id="UP000257109">
    <property type="component" value="Unassembled WGS sequence"/>
</dbReference>
<sequence>MSIFSNLLEKCMKVFMDDFTVYGHSLDVCLEKLCIDTNHVLNFGKCHFMVIEGIVLGHLVSSRGIEVNKAKVDIIASLSCLASVREVCSFLGLVDKFRSHFLGSKIVIFSNHAALKILLKKPDMKGAKNLMADHLSRIERNPPSTYST</sequence>
<evidence type="ECO:0000313" key="2">
    <source>
        <dbReference type="Proteomes" id="UP000257109"/>
    </source>
</evidence>
<gene>
    <name evidence="1" type="primary">pol</name>
    <name evidence="1" type="ORF">CR513_13609</name>
</gene>